<dbReference type="GO" id="GO:0016829">
    <property type="term" value="F:lyase activity"/>
    <property type="evidence" value="ECO:0007669"/>
    <property type="project" value="UniProtKB-KW"/>
</dbReference>
<evidence type="ECO:0000313" key="3">
    <source>
        <dbReference type="Proteomes" id="UP000001116"/>
    </source>
</evidence>
<dbReference type="InterPro" id="IPR011989">
    <property type="entry name" value="ARM-like"/>
</dbReference>
<dbReference type="HOGENOM" id="CLU_108804_0_0_11"/>
<dbReference type="Proteomes" id="UP000001116">
    <property type="component" value="Chromosome"/>
</dbReference>
<keyword evidence="3" id="KW-1185">Reference proteome</keyword>
<sequence length="204" mass="21277">MGLVKKAVAPAPAADPRDAERDPEGLLAQLRHADPEERRRAALDLAGVAEAVPALLAAVRTERQRTVRDAVLTTLVAHDLPEVAAELADWLGDDDAVRRNAAVVALQAMPAGAASVLDGLLVTGDVRVRTLAVMVLSTLAHPGVPDWLEAVVDADPDENVVAAAVDAAQQIDDALARQLSGAAAARFPDNPYLQFLSTLAAGAR</sequence>
<dbReference type="RefSeq" id="WP_011981527.1">
    <property type="nucleotide sequence ID" value="NC_009664.2"/>
</dbReference>
<dbReference type="Pfam" id="PF13646">
    <property type="entry name" value="HEAT_2"/>
    <property type="match status" value="1"/>
</dbReference>
<dbReference type="EMBL" id="CP000750">
    <property type="protein sequence ID" value="ABS03334.1"/>
    <property type="molecule type" value="Genomic_DNA"/>
</dbReference>
<organism evidence="2 3">
    <name type="scientific">Kineococcus radiotolerans (strain ATCC BAA-149 / DSM 14245 / SRS30216)</name>
    <dbReference type="NCBI Taxonomy" id="266940"/>
    <lineage>
        <taxon>Bacteria</taxon>
        <taxon>Bacillati</taxon>
        <taxon>Actinomycetota</taxon>
        <taxon>Actinomycetes</taxon>
        <taxon>Kineosporiales</taxon>
        <taxon>Kineosporiaceae</taxon>
        <taxon>Kineococcus</taxon>
    </lineage>
</organism>
<evidence type="ECO:0000313" key="2">
    <source>
        <dbReference type="EMBL" id="ABS03334.1"/>
    </source>
</evidence>
<dbReference type="InterPro" id="IPR016024">
    <property type="entry name" value="ARM-type_fold"/>
</dbReference>
<proteinExistence type="predicted"/>
<reference evidence="3" key="1">
    <citation type="journal article" date="2008" name="PLoS ONE">
        <title>Survival in nuclear waste, extreme resistance, and potential applications gleaned from the genome sequence of Kineococcus radiotolerans SRS30216.</title>
        <authorList>
            <person name="Bagwell C.E."/>
            <person name="Bhat S."/>
            <person name="Hawkins G.M."/>
            <person name="Smith B.W."/>
            <person name="Biswas T."/>
            <person name="Hoover T.R."/>
            <person name="Saunders E."/>
            <person name="Han C.S."/>
            <person name="Tsodikov O.V."/>
            <person name="Shimkets L.J."/>
        </authorList>
    </citation>
    <scope>NUCLEOTIDE SEQUENCE [LARGE SCALE GENOMIC DNA]</scope>
    <source>
        <strain evidence="3">ATCC BAA-149 / DSM 14245 / SRS30216</strain>
    </source>
</reference>
<dbReference type="KEGG" id="kra:Krad_1848"/>
<dbReference type="OrthoDB" id="7359267at2"/>
<gene>
    <name evidence="2" type="ordered locus">Krad_1848</name>
</gene>
<accession>A6W945</accession>
<protein>
    <submittedName>
        <fullName evidence="2">PBS lyase heat-like repeat</fullName>
    </submittedName>
</protein>
<dbReference type="STRING" id="266940.Krad_1848"/>
<dbReference type="SUPFAM" id="SSF48371">
    <property type="entry name" value="ARM repeat"/>
    <property type="match status" value="1"/>
</dbReference>
<dbReference type="eggNOG" id="COG1413">
    <property type="taxonomic scope" value="Bacteria"/>
</dbReference>
<feature type="compositionally biased region" description="Low complexity" evidence="1">
    <location>
        <begin position="1"/>
        <end position="14"/>
    </location>
</feature>
<feature type="region of interest" description="Disordered" evidence="1">
    <location>
        <begin position="1"/>
        <end position="23"/>
    </location>
</feature>
<evidence type="ECO:0000256" key="1">
    <source>
        <dbReference type="SAM" id="MobiDB-lite"/>
    </source>
</evidence>
<dbReference type="Gene3D" id="1.25.10.10">
    <property type="entry name" value="Leucine-rich Repeat Variant"/>
    <property type="match status" value="1"/>
</dbReference>
<name>A6W945_KINRD</name>
<dbReference type="AlphaFoldDB" id="A6W945"/>